<comment type="caution">
    <text evidence="2">The sequence shown here is derived from an EMBL/GenBank/DDBJ whole genome shotgun (WGS) entry which is preliminary data.</text>
</comment>
<name>A0ABD2ZJQ7_9GENT</name>
<evidence type="ECO:0000256" key="1">
    <source>
        <dbReference type="SAM" id="Phobius"/>
    </source>
</evidence>
<sequence>MIQPMNSSCYPKPGVEDSFKWKADQSRIFTIKSAVKLLIDEGIEVGIIWFCLNIIYLGMPLSYGCYIRLDYQPKIGCLNGESLMIHGVLYAAGKQNPWTTYSSFVIILPIFGQEFNTLPPI</sequence>
<gene>
    <name evidence="2" type="ORF">ACH5RR_017838</name>
</gene>
<accession>A0ABD2ZJQ7</accession>
<reference evidence="2 3" key="1">
    <citation type="submission" date="2024-11" db="EMBL/GenBank/DDBJ databases">
        <title>A near-complete genome assembly of Cinchona calisaya.</title>
        <authorList>
            <person name="Lian D.C."/>
            <person name="Zhao X.W."/>
            <person name="Wei L."/>
        </authorList>
    </citation>
    <scope>NUCLEOTIDE SEQUENCE [LARGE SCALE GENOMIC DNA]</scope>
    <source>
        <tissue evidence="2">Nenye</tissue>
    </source>
</reference>
<dbReference type="Proteomes" id="UP001630127">
    <property type="component" value="Unassembled WGS sequence"/>
</dbReference>
<keyword evidence="3" id="KW-1185">Reference proteome</keyword>
<dbReference type="AlphaFoldDB" id="A0ABD2ZJQ7"/>
<keyword evidence="1" id="KW-0472">Membrane</keyword>
<protein>
    <submittedName>
        <fullName evidence="2">Uncharacterized protein</fullName>
    </submittedName>
</protein>
<organism evidence="2 3">
    <name type="scientific">Cinchona calisaya</name>
    <dbReference type="NCBI Taxonomy" id="153742"/>
    <lineage>
        <taxon>Eukaryota</taxon>
        <taxon>Viridiplantae</taxon>
        <taxon>Streptophyta</taxon>
        <taxon>Embryophyta</taxon>
        <taxon>Tracheophyta</taxon>
        <taxon>Spermatophyta</taxon>
        <taxon>Magnoliopsida</taxon>
        <taxon>eudicotyledons</taxon>
        <taxon>Gunneridae</taxon>
        <taxon>Pentapetalae</taxon>
        <taxon>asterids</taxon>
        <taxon>lamiids</taxon>
        <taxon>Gentianales</taxon>
        <taxon>Rubiaceae</taxon>
        <taxon>Cinchonoideae</taxon>
        <taxon>Cinchoneae</taxon>
        <taxon>Cinchona</taxon>
    </lineage>
</organism>
<keyword evidence="1" id="KW-0812">Transmembrane</keyword>
<feature type="transmembrane region" description="Helical" evidence="1">
    <location>
        <begin position="47"/>
        <end position="66"/>
    </location>
</feature>
<proteinExistence type="predicted"/>
<evidence type="ECO:0000313" key="2">
    <source>
        <dbReference type="EMBL" id="KAL3519689.1"/>
    </source>
</evidence>
<dbReference type="EMBL" id="JBJUIK010000008">
    <property type="protein sequence ID" value="KAL3519689.1"/>
    <property type="molecule type" value="Genomic_DNA"/>
</dbReference>
<evidence type="ECO:0000313" key="3">
    <source>
        <dbReference type="Proteomes" id="UP001630127"/>
    </source>
</evidence>
<keyword evidence="1" id="KW-1133">Transmembrane helix</keyword>